<reference evidence="1" key="1">
    <citation type="submission" date="2018-05" db="EMBL/GenBank/DDBJ databases">
        <authorList>
            <person name="Lanie J.A."/>
            <person name="Ng W.-L."/>
            <person name="Kazmierczak K.M."/>
            <person name="Andrzejewski T.M."/>
            <person name="Davidsen T.M."/>
            <person name="Wayne K.J."/>
            <person name="Tettelin H."/>
            <person name="Glass J.I."/>
            <person name="Rusch D."/>
            <person name="Podicherti R."/>
            <person name="Tsui H.-C.T."/>
            <person name="Winkler M.E."/>
        </authorList>
    </citation>
    <scope>NUCLEOTIDE SEQUENCE</scope>
</reference>
<sequence length="22" mass="2331">MQIISKPAARAALTSLTESPNM</sequence>
<protein>
    <submittedName>
        <fullName evidence="1">Uncharacterized protein</fullName>
    </submittedName>
</protein>
<organism evidence="1">
    <name type="scientific">marine metagenome</name>
    <dbReference type="NCBI Taxonomy" id="408172"/>
    <lineage>
        <taxon>unclassified sequences</taxon>
        <taxon>metagenomes</taxon>
        <taxon>ecological metagenomes</taxon>
    </lineage>
</organism>
<evidence type="ECO:0000313" key="1">
    <source>
        <dbReference type="EMBL" id="SVD53494.1"/>
    </source>
</evidence>
<accession>A0A382W480</accession>
<name>A0A382W480_9ZZZZ</name>
<dbReference type="AlphaFoldDB" id="A0A382W480"/>
<proteinExistence type="predicted"/>
<gene>
    <name evidence="1" type="ORF">METZ01_LOCUS406348</name>
</gene>
<dbReference type="EMBL" id="UINC01156848">
    <property type="protein sequence ID" value="SVD53494.1"/>
    <property type="molecule type" value="Genomic_DNA"/>
</dbReference>
<feature type="non-terminal residue" evidence="1">
    <location>
        <position position="22"/>
    </location>
</feature>